<dbReference type="InterPro" id="IPR003594">
    <property type="entry name" value="HATPase_dom"/>
</dbReference>
<dbReference type="InterPro" id="IPR003661">
    <property type="entry name" value="HisK_dim/P_dom"/>
</dbReference>
<dbReference type="SMART" id="SM00388">
    <property type="entry name" value="HisKA"/>
    <property type="match status" value="1"/>
</dbReference>
<sequence length="352" mass="40614">MKLSVLVFINALAVAITLSIVNYYFKHSWYDMAVTFSISFITSFIVFYYLIEKYVYSKIKLIYKQIHSLKLGRDLRDALSESVSIDPIGDVEQEVKNWASEKKIEIEQLRSQEKFRREFLSNISHEFKTPLFAIQGYIEAILDDDLEDKDMAMQFLQKAARNVDRMSYLIKDLDEISKLESGEIPINYTKFRVNDLIKEVFETMEFKAKQHNIKLVFKQKYDEPYLVNADRQKITQVLVNLIDNSFKYGNQGGSTSVSFFDLHDQILVEVTDDGMGISEKNLPRLFERFYRTDSSRSREIGGSGLGLAIVKHIVEAHQQTINVRSTEGLGSTFGFTLEKVKQGPFPLPILNS</sequence>
<dbReference type="InterPro" id="IPR005467">
    <property type="entry name" value="His_kinase_dom"/>
</dbReference>
<dbReference type="RefSeq" id="WP_169606365.1">
    <property type="nucleotide sequence ID" value="NZ_CP051682.1"/>
</dbReference>
<dbReference type="Pfam" id="PF02518">
    <property type="entry name" value="HATPase_c"/>
    <property type="match status" value="1"/>
</dbReference>
<dbReference type="SUPFAM" id="SSF47384">
    <property type="entry name" value="Homodimeric domain of signal transducing histidine kinase"/>
    <property type="match status" value="1"/>
</dbReference>
<keyword evidence="3" id="KW-0597">Phosphoprotein</keyword>
<dbReference type="EMBL" id="CP051682">
    <property type="protein sequence ID" value="QJD95348.1"/>
    <property type="molecule type" value="Genomic_DNA"/>
</dbReference>
<evidence type="ECO:0000259" key="9">
    <source>
        <dbReference type="PROSITE" id="PS50109"/>
    </source>
</evidence>
<protein>
    <recommendedName>
        <fullName evidence="2">histidine kinase</fullName>
        <ecNumber evidence="2">2.7.13.3</ecNumber>
    </recommendedName>
</protein>
<name>A0A7L5DYS1_9SPHI</name>
<comment type="catalytic activity">
    <reaction evidence="1">
        <text>ATP + protein L-histidine = ADP + protein N-phospho-L-histidine.</text>
        <dbReference type="EC" id="2.7.13.3"/>
    </reaction>
</comment>
<evidence type="ECO:0000256" key="7">
    <source>
        <dbReference type="ARBA" id="ARBA00023136"/>
    </source>
</evidence>
<dbReference type="PANTHER" id="PTHR45453:SF1">
    <property type="entry name" value="PHOSPHATE REGULON SENSOR PROTEIN PHOR"/>
    <property type="match status" value="1"/>
</dbReference>
<evidence type="ECO:0000256" key="8">
    <source>
        <dbReference type="SAM" id="Phobius"/>
    </source>
</evidence>
<evidence type="ECO:0000256" key="5">
    <source>
        <dbReference type="ARBA" id="ARBA00022777"/>
    </source>
</evidence>
<evidence type="ECO:0000256" key="4">
    <source>
        <dbReference type="ARBA" id="ARBA00022679"/>
    </source>
</evidence>
<dbReference type="InterPro" id="IPR036890">
    <property type="entry name" value="HATPase_C_sf"/>
</dbReference>
<dbReference type="AlphaFoldDB" id="A0A7L5DYS1"/>
<dbReference type="Proteomes" id="UP000503278">
    <property type="component" value="Chromosome"/>
</dbReference>
<dbReference type="GO" id="GO:0004721">
    <property type="term" value="F:phosphoprotein phosphatase activity"/>
    <property type="evidence" value="ECO:0007669"/>
    <property type="project" value="TreeGrafter"/>
</dbReference>
<reference evidence="10 11" key="1">
    <citation type="submission" date="2020-04" db="EMBL/GenBank/DDBJ databases">
        <title>Genome sequencing of novel species.</title>
        <authorList>
            <person name="Heo J."/>
            <person name="Kim S.-J."/>
            <person name="Kim J.-S."/>
            <person name="Hong S.-B."/>
            <person name="Kwon S.-W."/>
        </authorList>
    </citation>
    <scope>NUCLEOTIDE SEQUENCE [LARGE SCALE GENOMIC DNA]</scope>
    <source>
        <strain evidence="10 11">F39-2</strain>
    </source>
</reference>
<dbReference type="InterPro" id="IPR036097">
    <property type="entry name" value="HisK_dim/P_sf"/>
</dbReference>
<dbReference type="KEGG" id="mrob:HH214_05425"/>
<evidence type="ECO:0000256" key="1">
    <source>
        <dbReference type="ARBA" id="ARBA00000085"/>
    </source>
</evidence>
<keyword evidence="5 10" id="KW-0418">Kinase</keyword>
<proteinExistence type="predicted"/>
<keyword evidence="4" id="KW-0808">Transferase</keyword>
<dbReference type="Pfam" id="PF00512">
    <property type="entry name" value="HisKA"/>
    <property type="match status" value="1"/>
</dbReference>
<dbReference type="CDD" id="cd00075">
    <property type="entry name" value="HATPase"/>
    <property type="match status" value="1"/>
</dbReference>
<feature type="domain" description="Histidine kinase" evidence="9">
    <location>
        <begin position="122"/>
        <end position="341"/>
    </location>
</feature>
<evidence type="ECO:0000313" key="10">
    <source>
        <dbReference type="EMBL" id="QJD95348.1"/>
    </source>
</evidence>
<dbReference type="InterPro" id="IPR004358">
    <property type="entry name" value="Sig_transdc_His_kin-like_C"/>
</dbReference>
<dbReference type="PANTHER" id="PTHR45453">
    <property type="entry name" value="PHOSPHATE REGULON SENSOR PROTEIN PHOR"/>
    <property type="match status" value="1"/>
</dbReference>
<keyword evidence="8" id="KW-0812">Transmembrane</keyword>
<dbReference type="CDD" id="cd00082">
    <property type="entry name" value="HisKA"/>
    <property type="match status" value="1"/>
</dbReference>
<evidence type="ECO:0000256" key="3">
    <source>
        <dbReference type="ARBA" id="ARBA00022553"/>
    </source>
</evidence>
<dbReference type="PROSITE" id="PS50109">
    <property type="entry name" value="HIS_KIN"/>
    <property type="match status" value="1"/>
</dbReference>
<keyword evidence="6" id="KW-0902">Two-component regulatory system</keyword>
<feature type="transmembrane region" description="Helical" evidence="8">
    <location>
        <begin position="29"/>
        <end position="51"/>
    </location>
</feature>
<dbReference type="SMART" id="SM00387">
    <property type="entry name" value="HATPase_c"/>
    <property type="match status" value="1"/>
</dbReference>
<evidence type="ECO:0000256" key="2">
    <source>
        <dbReference type="ARBA" id="ARBA00012438"/>
    </source>
</evidence>
<dbReference type="PRINTS" id="PR00344">
    <property type="entry name" value="BCTRLSENSOR"/>
</dbReference>
<dbReference type="GO" id="GO:0016036">
    <property type="term" value="P:cellular response to phosphate starvation"/>
    <property type="evidence" value="ECO:0007669"/>
    <property type="project" value="TreeGrafter"/>
</dbReference>
<evidence type="ECO:0000256" key="6">
    <source>
        <dbReference type="ARBA" id="ARBA00023012"/>
    </source>
</evidence>
<dbReference type="Gene3D" id="3.30.565.10">
    <property type="entry name" value="Histidine kinase-like ATPase, C-terminal domain"/>
    <property type="match status" value="1"/>
</dbReference>
<dbReference type="FunFam" id="3.30.565.10:FF:000006">
    <property type="entry name" value="Sensor histidine kinase WalK"/>
    <property type="match status" value="1"/>
</dbReference>
<keyword evidence="11" id="KW-1185">Reference proteome</keyword>
<dbReference type="GO" id="GO:0000155">
    <property type="term" value="F:phosphorelay sensor kinase activity"/>
    <property type="evidence" value="ECO:0007669"/>
    <property type="project" value="InterPro"/>
</dbReference>
<evidence type="ECO:0000313" key="11">
    <source>
        <dbReference type="Proteomes" id="UP000503278"/>
    </source>
</evidence>
<accession>A0A7L5DYS1</accession>
<dbReference type="FunFam" id="1.10.287.130:FF:000001">
    <property type="entry name" value="Two-component sensor histidine kinase"/>
    <property type="match status" value="1"/>
</dbReference>
<dbReference type="InterPro" id="IPR050351">
    <property type="entry name" value="BphY/WalK/GraS-like"/>
</dbReference>
<dbReference type="EC" id="2.7.13.3" evidence="2"/>
<organism evidence="10 11">
    <name type="scientific">Mucilaginibacter robiniae</name>
    <dbReference type="NCBI Taxonomy" id="2728022"/>
    <lineage>
        <taxon>Bacteria</taxon>
        <taxon>Pseudomonadati</taxon>
        <taxon>Bacteroidota</taxon>
        <taxon>Sphingobacteriia</taxon>
        <taxon>Sphingobacteriales</taxon>
        <taxon>Sphingobacteriaceae</taxon>
        <taxon>Mucilaginibacter</taxon>
    </lineage>
</organism>
<dbReference type="SUPFAM" id="SSF55874">
    <property type="entry name" value="ATPase domain of HSP90 chaperone/DNA topoisomerase II/histidine kinase"/>
    <property type="match status" value="1"/>
</dbReference>
<gene>
    <name evidence="10" type="ORF">HH214_05425</name>
</gene>
<dbReference type="GO" id="GO:0005886">
    <property type="term" value="C:plasma membrane"/>
    <property type="evidence" value="ECO:0007669"/>
    <property type="project" value="TreeGrafter"/>
</dbReference>
<keyword evidence="8" id="KW-1133">Transmembrane helix</keyword>
<dbReference type="Gene3D" id="1.10.287.130">
    <property type="match status" value="1"/>
</dbReference>
<keyword evidence="7 8" id="KW-0472">Membrane</keyword>